<dbReference type="EMBL" id="PDJE01000001">
    <property type="protein sequence ID" value="PFG31974.1"/>
    <property type="molecule type" value="Genomic_DNA"/>
</dbReference>
<feature type="domain" description="Alcohol dehydrogenase-like C-terminal" evidence="6">
    <location>
        <begin position="173"/>
        <end position="295"/>
    </location>
</feature>
<dbReference type="PANTHER" id="PTHR43401">
    <property type="entry name" value="L-THREONINE 3-DEHYDROGENASE"/>
    <property type="match status" value="1"/>
</dbReference>
<dbReference type="Gene3D" id="3.40.50.720">
    <property type="entry name" value="NAD(P)-binding Rossmann-like Domain"/>
    <property type="match status" value="1"/>
</dbReference>
<keyword evidence="2 5" id="KW-0479">Metal-binding</keyword>
<dbReference type="Pfam" id="PF08240">
    <property type="entry name" value="ADH_N"/>
    <property type="match status" value="1"/>
</dbReference>
<dbReference type="PROSITE" id="PS00059">
    <property type="entry name" value="ADH_ZINC"/>
    <property type="match status" value="1"/>
</dbReference>
<dbReference type="GO" id="GO:0008270">
    <property type="term" value="F:zinc ion binding"/>
    <property type="evidence" value="ECO:0007669"/>
    <property type="project" value="InterPro"/>
</dbReference>
<evidence type="ECO:0000256" key="1">
    <source>
        <dbReference type="ARBA" id="ARBA00001947"/>
    </source>
</evidence>
<comment type="caution">
    <text evidence="8">The sequence shown here is derived from an EMBL/GenBank/DDBJ whole genome shotgun (WGS) entry which is preliminary data.</text>
</comment>
<keyword evidence="4" id="KW-0560">Oxidoreductase</keyword>
<dbReference type="PANTHER" id="PTHR43401:SF5">
    <property type="entry name" value="ALCOHOL DEHYDROGENASE-RELATED"/>
    <property type="match status" value="1"/>
</dbReference>
<dbReference type="Proteomes" id="UP000221369">
    <property type="component" value="Unassembled WGS sequence"/>
</dbReference>
<dbReference type="InterPro" id="IPR013154">
    <property type="entry name" value="ADH-like_N"/>
</dbReference>
<protein>
    <submittedName>
        <fullName evidence="8">2-desacetyl-2-hydroxyethyl bacteriochlorophyllide A dehydrogenase</fullName>
    </submittedName>
</protein>
<dbReference type="SUPFAM" id="SSF51735">
    <property type="entry name" value="NAD(P)-binding Rossmann-fold domains"/>
    <property type="match status" value="1"/>
</dbReference>
<evidence type="ECO:0000256" key="4">
    <source>
        <dbReference type="ARBA" id="ARBA00023002"/>
    </source>
</evidence>
<dbReference type="InterPro" id="IPR011032">
    <property type="entry name" value="GroES-like_sf"/>
</dbReference>
<evidence type="ECO:0000256" key="2">
    <source>
        <dbReference type="ARBA" id="ARBA00022723"/>
    </source>
</evidence>
<dbReference type="Pfam" id="PF00107">
    <property type="entry name" value="ADH_zinc_N"/>
    <property type="match status" value="1"/>
</dbReference>
<dbReference type="AlphaFoldDB" id="A0A2A9DZE5"/>
<dbReference type="RefSeq" id="WP_098408921.1">
    <property type="nucleotide sequence ID" value="NZ_PDJE01000001.1"/>
</dbReference>
<evidence type="ECO:0000256" key="5">
    <source>
        <dbReference type="RuleBase" id="RU361277"/>
    </source>
</evidence>
<dbReference type="CDD" id="cd08234">
    <property type="entry name" value="threonine_DH_like"/>
    <property type="match status" value="1"/>
</dbReference>
<comment type="cofactor">
    <cofactor evidence="1 5">
        <name>Zn(2+)</name>
        <dbReference type="ChEBI" id="CHEBI:29105"/>
    </cofactor>
</comment>
<proteinExistence type="inferred from homology"/>
<accession>A0A2A9DZE5</accession>
<keyword evidence="3 5" id="KW-0862">Zinc</keyword>
<sequence length="345" mass="36719">MRAIVFEDAHNLALKEVDAPEPGANDVVLKVAAVGICGTDTHVFDGEFEGTVYPLIPGHEATGVVTAVGADVADIAVGDHVAINPSTTCGECEFCLNGRQNLCRSWNGLGVVASDGASAEYLSAPRANVFKLRPETDIHEAALIEPLACAIRGYDLLPRRMGETYLIYGAGTMGLLMAQLAPRAGAASVTVVDLNEGRLQAARDVGVENTYTKADDASRELGIEKWDVVIDCTGAIPAIEDALPRVKAGGTFQHFGVAPAEATAHYSPFRVYRDEINIVGTMAVLNTFGRAVAMFEAGAINPTPMISHSFTLDEYSSALEKFRAGTGRKLQIRPNDTESRVLLDI</sequence>
<dbReference type="InterPro" id="IPR036291">
    <property type="entry name" value="NAD(P)-bd_dom_sf"/>
</dbReference>
<feature type="domain" description="Alcohol dehydrogenase-like N-terminal" evidence="7">
    <location>
        <begin position="23"/>
        <end position="132"/>
    </location>
</feature>
<name>A0A2A9DZE5_9MICO</name>
<reference evidence="8 9" key="1">
    <citation type="submission" date="2017-10" db="EMBL/GenBank/DDBJ databases">
        <title>Sequencing the genomes of 1000 actinobacteria strains.</title>
        <authorList>
            <person name="Klenk H.-P."/>
        </authorList>
    </citation>
    <scope>NUCLEOTIDE SEQUENCE [LARGE SCALE GENOMIC DNA]</scope>
    <source>
        <strain evidence="8 9">DSM 21798</strain>
    </source>
</reference>
<evidence type="ECO:0000256" key="3">
    <source>
        <dbReference type="ARBA" id="ARBA00022833"/>
    </source>
</evidence>
<evidence type="ECO:0000313" key="8">
    <source>
        <dbReference type="EMBL" id="PFG31974.1"/>
    </source>
</evidence>
<dbReference type="Gene3D" id="3.90.180.10">
    <property type="entry name" value="Medium-chain alcohol dehydrogenases, catalytic domain"/>
    <property type="match status" value="1"/>
</dbReference>
<keyword evidence="9" id="KW-1185">Reference proteome</keyword>
<evidence type="ECO:0000259" key="7">
    <source>
        <dbReference type="Pfam" id="PF08240"/>
    </source>
</evidence>
<gene>
    <name evidence="8" type="ORF">ATJ78_2957</name>
</gene>
<dbReference type="InterPro" id="IPR013149">
    <property type="entry name" value="ADH-like_C"/>
</dbReference>
<evidence type="ECO:0000313" key="9">
    <source>
        <dbReference type="Proteomes" id="UP000221369"/>
    </source>
</evidence>
<evidence type="ECO:0000259" key="6">
    <source>
        <dbReference type="Pfam" id="PF00107"/>
    </source>
</evidence>
<dbReference type="InterPro" id="IPR002328">
    <property type="entry name" value="ADH_Zn_CS"/>
</dbReference>
<organism evidence="8 9">
    <name type="scientific">Paramicrobacterium agarici</name>
    <dbReference type="NCBI Taxonomy" id="630514"/>
    <lineage>
        <taxon>Bacteria</taxon>
        <taxon>Bacillati</taxon>
        <taxon>Actinomycetota</taxon>
        <taxon>Actinomycetes</taxon>
        <taxon>Micrococcales</taxon>
        <taxon>Microbacteriaceae</taxon>
        <taxon>Paramicrobacterium</taxon>
    </lineage>
</organism>
<comment type="similarity">
    <text evidence="5">Belongs to the zinc-containing alcohol dehydrogenase family.</text>
</comment>
<dbReference type="SUPFAM" id="SSF50129">
    <property type="entry name" value="GroES-like"/>
    <property type="match status" value="1"/>
</dbReference>
<dbReference type="InterPro" id="IPR050129">
    <property type="entry name" value="Zn_alcohol_dh"/>
</dbReference>
<dbReference type="GO" id="GO:0016491">
    <property type="term" value="F:oxidoreductase activity"/>
    <property type="evidence" value="ECO:0007669"/>
    <property type="project" value="UniProtKB-KW"/>
</dbReference>